<dbReference type="GO" id="GO:0009253">
    <property type="term" value="P:peptidoglycan catabolic process"/>
    <property type="evidence" value="ECO:0007669"/>
    <property type="project" value="InterPro"/>
</dbReference>
<keyword evidence="7" id="KW-1185">Reference proteome</keyword>
<dbReference type="Gene3D" id="3.20.20.80">
    <property type="entry name" value="Glycosidases"/>
    <property type="match status" value="1"/>
</dbReference>
<gene>
    <name evidence="6" type="ORF">LFYK43_23070</name>
</gene>
<comment type="caution">
    <text evidence="6">The sequence shown here is derived from an EMBL/GenBank/DDBJ whole genome shotgun (WGS) entry which is preliminary data.</text>
</comment>
<dbReference type="InterPro" id="IPR018392">
    <property type="entry name" value="LysM"/>
</dbReference>
<evidence type="ECO:0000259" key="5">
    <source>
        <dbReference type="PROSITE" id="PS51782"/>
    </source>
</evidence>
<comment type="similarity">
    <text evidence="1">Belongs to the glycosyl hydrolase 25 family.</text>
</comment>
<dbReference type="PROSITE" id="PS51782">
    <property type="entry name" value="LYSM"/>
    <property type="match status" value="2"/>
</dbReference>
<feature type="domain" description="LysM" evidence="5">
    <location>
        <begin position="389"/>
        <end position="433"/>
    </location>
</feature>
<dbReference type="PROSITE" id="PS51904">
    <property type="entry name" value="GLYCOSYL_HYDROL_F25_2"/>
    <property type="match status" value="1"/>
</dbReference>
<proteinExistence type="inferred from homology"/>
<sequence>MNRKVVTGLAVMAGFLFCGSVSANTHEQGTDLAKYQGYSAQKGQASDKFAISQVGGYTNGYYYDQATYKSQVSSGIAQGLRMHTYIWFEAGTSTAMGRNVVAHFLPKIQTPKGSIIALDVEGGLNSNYKQANTNAIIAGMQVIKDAGYTPVLYTGKPYSQANLYPQQIVSKFGKDRLWIASYATMSAAYSPNFAYFPSMDGIGMWQFTSAYAGKSLDGNVDLTGITKAGYKGYTNPKVGGKVAVPKTQTPAVKQGQQANKTPKSDIKAGYTVKVNYSAKKWANGANIPTWVKGKSYKVQQVSGNKVLLGGIMSWISKSDVEITLTKVQTAKATSSTQYYTVRSGDSLSSIAAKYGTTYSRLASLNGISNPNYIYVGERLKVTGSASVSRVYVVKSGDSLSAIANKLGATVSALQSKNNIKNANLIYTGQKLSY</sequence>
<dbReference type="InterPro" id="IPR036779">
    <property type="entry name" value="LysM_dom_sf"/>
</dbReference>
<dbReference type="AlphaFoldDB" id="A0A401IWG1"/>
<keyword evidence="4" id="KW-0732">Signal</keyword>
<keyword evidence="3" id="KW-0326">Glycosidase</keyword>
<protein>
    <submittedName>
        <fullName evidence="6">Endolysin</fullName>
    </submittedName>
</protein>
<dbReference type="Pfam" id="PF01476">
    <property type="entry name" value="LysM"/>
    <property type="match status" value="2"/>
</dbReference>
<dbReference type="Pfam" id="PF01183">
    <property type="entry name" value="Glyco_hydro_25"/>
    <property type="match status" value="1"/>
</dbReference>
<evidence type="ECO:0000256" key="4">
    <source>
        <dbReference type="SAM" id="SignalP"/>
    </source>
</evidence>
<organism evidence="6 7">
    <name type="scientific">Ligilactobacillus salitolerans</name>
    <dbReference type="NCBI Taxonomy" id="1808352"/>
    <lineage>
        <taxon>Bacteria</taxon>
        <taxon>Bacillati</taxon>
        <taxon>Bacillota</taxon>
        <taxon>Bacilli</taxon>
        <taxon>Lactobacillales</taxon>
        <taxon>Lactobacillaceae</taxon>
        <taxon>Ligilactobacillus</taxon>
    </lineage>
</organism>
<dbReference type="GO" id="GO:0016998">
    <property type="term" value="P:cell wall macromolecule catabolic process"/>
    <property type="evidence" value="ECO:0007669"/>
    <property type="project" value="InterPro"/>
</dbReference>
<dbReference type="InterPro" id="IPR017853">
    <property type="entry name" value="GH"/>
</dbReference>
<dbReference type="SUPFAM" id="SSF51445">
    <property type="entry name" value="(Trans)glycosidases"/>
    <property type="match status" value="1"/>
</dbReference>
<accession>A0A401IWG1</accession>
<evidence type="ECO:0000313" key="7">
    <source>
        <dbReference type="Proteomes" id="UP000286848"/>
    </source>
</evidence>
<dbReference type="InterPro" id="IPR018077">
    <property type="entry name" value="Glyco_hydro_fam25_subgr"/>
</dbReference>
<feature type="chain" id="PRO_5019013553" evidence="4">
    <location>
        <begin position="24"/>
        <end position="433"/>
    </location>
</feature>
<dbReference type="CDD" id="cd00118">
    <property type="entry name" value="LysM"/>
    <property type="match status" value="2"/>
</dbReference>
<dbReference type="OrthoDB" id="2327954at2"/>
<name>A0A401IWG1_9LACO</name>
<dbReference type="Gene3D" id="3.10.350.10">
    <property type="entry name" value="LysM domain"/>
    <property type="match status" value="2"/>
</dbReference>
<dbReference type="InterPro" id="IPR002053">
    <property type="entry name" value="Glyco_hydro_25"/>
</dbReference>
<dbReference type="PANTHER" id="PTHR33734">
    <property type="entry name" value="LYSM DOMAIN-CONTAINING GPI-ANCHORED PROTEIN 2"/>
    <property type="match status" value="1"/>
</dbReference>
<evidence type="ECO:0000313" key="6">
    <source>
        <dbReference type="EMBL" id="GBG95848.1"/>
    </source>
</evidence>
<evidence type="ECO:0000256" key="2">
    <source>
        <dbReference type="ARBA" id="ARBA00022801"/>
    </source>
</evidence>
<dbReference type="SMART" id="SM00257">
    <property type="entry name" value="LysM"/>
    <property type="match status" value="2"/>
</dbReference>
<evidence type="ECO:0000256" key="3">
    <source>
        <dbReference type="ARBA" id="ARBA00023295"/>
    </source>
</evidence>
<evidence type="ECO:0000256" key="1">
    <source>
        <dbReference type="ARBA" id="ARBA00010646"/>
    </source>
</evidence>
<feature type="signal peptide" evidence="4">
    <location>
        <begin position="1"/>
        <end position="23"/>
    </location>
</feature>
<keyword evidence="2" id="KW-0378">Hydrolase</keyword>
<reference evidence="6 7" key="1">
    <citation type="journal article" date="2019" name="Int. J. Syst. Evol. Microbiol.">
        <title>Lactobacillus salitolerans sp. nov., a novel lactic acid bacterium isolated from spent mushroom substrates.</title>
        <authorList>
            <person name="Tohno M."/>
            <person name="Tanizawa Y."/>
            <person name="Kojima Y."/>
            <person name="Sakamoto M."/>
            <person name="Nakamura Y."/>
            <person name="Ohkuma M."/>
            <person name="Kobayashi H."/>
        </authorList>
    </citation>
    <scope>NUCLEOTIDE SEQUENCE [LARGE SCALE GENOMIC DNA]</scope>
    <source>
        <strain evidence="6 7">YK43</strain>
    </source>
</reference>
<dbReference type="PANTHER" id="PTHR33734:SF22">
    <property type="entry name" value="MEMBRANE-BOUND LYTIC MUREIN TRANSGLYCOSYLASE D"/>
    <property type="match status" value="1"/>
</dbReference>
<feature type="domain" description="LysM" evidence="5">
    <location>
        <begin position="337"/>
        <end position="381"/>
    </location>
</feature>
<dbReference type="SMART" id="SM00641">
    <property type="entry name" value="Glyco_25"/>
    <property type="match status" value="1"/>
</dbReference>
<dbReference type="GO" id="GO:0003796">
    <property type="term" value="F:lysozyme activity"/>
    <property type="evidence" value="ECO:0007669"/>
    <property type="project" value="InterPro"/>
</dbReference>
<dbReference type="GO" id="GO:0008932">
    <property type="term" value="F:lytic endotransglycosylase activity"/>
    <property type="evidence" value="ECO:0007669"/>
    <property type="project" value="TreeGrafter"/>
</dbReference>
<dbReference type="SUPFAM" id="SSF54106">
    <property type="entry name" value="LysM domain"/>
    <property type="match status" value="2"/>
</dbReference>
<dbReference type="Proteomes" id="UP000286848">
    <property type="component" value="Unassembled WGS sequence"/>
</dbReference>
<dbReference type="EMBL" id="BFFP01000062">
    <property type="protein sequence ID" value="GBG95848.1"/>
    <property type="molecule type" value="Genomic_DNA"/>
</dbReference>
<dbReference type="RefSeq" id="WP_124978505.1">
    <property type="nucleotide sequence ID" value="NZ_BFFP01000062.1"/>
</dbReference>